<dbReference type="InterPro" id="IPR004358">
    <property type="entry name" value="Sig_transdc_His_kin-like_C"/>
</dbReference>
<gene>
    <name evidence="10" type="primary">luxQ_1</name>
    <name evidence="10" type="ORF">FLB_04780</name>
</gene>
<evidence type="ECO:0000313" key="10">
    <source>
        <dbReference type="EMBL" id="OAZ04636.1"/>
    </source>
</evidence>
<evidence type="ECO:0000256" key="1">
    <source>
        <dbReference type="ARBA" id="ARBA00000085"/>
    </source>
</evidence>
<dbReference type="EC" id="2.7.13.3" evidence="2"/>
<evidence type="ECO:0000256" key="5">
    <source>
        <dbReference type="ARBA" id="ARBA00022777"/>
    </source>
</evidence>
<evidence type="ECO:0000256" key="6">
    <source>
        <dbReference type="PROSITE-ProRule" id="PRU00169"/>
    </source>
</evidence>
<dbReference type="SMART" id="SM00388">
    <property type="entry name" value="HisKA"/>
    <property type="match status" value="1"/>
</dbReference>
<dbReference type="GO" id="GO:0016787">
    <property type="term" value="F:hydrolase activity"/>
    <property type="evidence" value="ECO:0007669"/>
    <property type="project" value="UniProtKB-KW"/>
</dbReference>
<dbReference type="CDD" id="cd00082">
    <property type="entry name" value="HisKA"/>
    <property type="match status" value="1"/>
</dbReference>
<dbReference type="GO" id="GO:0005886">
    <property type="term" value="C:plasma membrane"/>
    <property type="evidence" value="ECO:0007669"/>
    <property type="project" value="TreeGrafter"/>
</dbReference>
<keyword evidence="4 10" id="KW-0808">Transferase</keyword>
<keyword evidence="7" id="KW-1133">Transmembrane helix</keyword>
<evidence type="ECO:0000259" key="9">
    <source>
        <dbReference type="PROSITE" id="PS50110"/>
    </source>
</evidence>
<dbReference type="Gene3D" id="3.40.50.2300">
    <property type="match status" value="1"/>
</dbReference>
<keyword evidence="3 6" id="KW-0597">Phosphoprotein</keyword>
<dbReference type="AlphaFoldDB" id="A0A199XTS1"/>
<dbReference type="SUPFAM" id="SSF55874">
    <property type="entry name" value="ATPase domain of HSP90 chaperone/DNA topoisomerase II/histidine kinase"/>
    <property type="match status" value="1"/>
</dbReference>
<dbReference type="GO" id="GO:0009927">
    <property type="term" value="F:histidine phosphotransfer kinase activity"/>
    <property type="evidence" value="ECO:0007669"/>
    <property type="project" value="TreeGrafter"/>
</dbReference>
<keyword evidence="5 10" id="KW-0418">Kinase</keyword>
<dbReference type="OrthoDB" id="9815750at2"/>
<comment type="caution">
    <text evidence="10">The sequence shown here is derived from an EMBL/GenBank/DDBJ whole genome shotgun (WGS) entry which is preliminary data.</text>
</comment>
<reference evidence="10 11" key="1">
    <citation type="submission" date="2016-06" db="EMBL/GenBank/DDBJ databases">
        <title>Draft genome sequence of Flavobacterium succinicans strain DD5b.</title>
        <authorList>
            <person name="Poehlein A."/>
            <person name="Daniel R."/>
            <person name="Simeonova D.D."/>
        </authorList>
    </citation>
    <scope>NUCLEOTIDE SEQUENCE [LARGE SCALE GENOMIC DNA]</scope>
    <source>
        <strain evidence="10 11">DD5b</strain>
    </source>
</reference>
<keyword evidence="7" id="KW-0472">Membrane</keyword>
<evidence type="ECO:0000256" key="2">
    <source>
        <dbReference type="ARBA" id="ARBA00012438"/>
    </source>
</evidence>
<dbReference type="CDD" id="cd17546">
    <property type="entry name" value="REC_hyHK_CKI1_RcsC-like"/>
    <property type="match status" value="1"/>
</dbReference>
<keyword evidence="7" id="KW-0812">Transmembrane</keyword>
<dbReference type="Pfam" id="PF02518">
    <property type="entry name" value="HATPase_c"/>
    <property type="match status" value="1"/>
</dbReference>
<dbReference type="InterPro" id="IPR003594">
    <property type="entry name" value="HATPase_dom"/>
</dbReference>
<evidence type="ECO:0000256" key="7">
    <source>
        <dbReference type="SAM" id="Phobius"/>
    </source>
</evidence>
<feature type="domain" description="Response regulatory" evidence="9">
    <location>
        <begin position="589"/>
        <end position="705"/>
    </location>
</feature>
<dbReference type="PROSITE" id="PS50110">
    <property type="entry name" value="RESPONSE_REGULATORY"/>
    <property type="match status" value="1"/>
</dbReference>
<dbReference type="InterPro" id="IPR036097">
    <property type="entry name" value="HisK_dim/P_sf"/>
</dbReference>
<dbReference type="SMART" id="SM00448">
    <property type="entry name" value="REC"/>
    <property type="match status" value="1"/>
</dbReference>
<evidence type="ECO:0000256" key="4">
    <source>
        <dbReference type="ARBA" id="ARBA00022679"/>
    </source>
</evidence>
<dbReference type="Gene3D" id="3.30.565.10">
    <property type="entry name" value="Histidine kinase-like ATPase, C-terminal domain"/>
    <property type="match status" value="1"/>
</dbReference>
<dbReference type="InterPro" id="IPR011006">
    <property type="entry name" value="CheY-like_superfamily"/>
</dbReference>
<keyword evidence="10" id="KW-0378">Hydrolase</keyword>
<protein>
    <recommendedName>
        <fullName evidence="2">histidine kinase</fullName>
        <ecNumber evidence="2">2.7.13.3</ecNumber>
    </recommendedName>
</protein>
<dbReference type="PRINTS" id="PR00344">
    <property type="entry name" value="BCTRLSENSOR"/>
</dbReference>
<feature type="transmembrane region" description="Helical" evidence="7">
    <location>
        <begin position="299"/>
        <end position="322"/>
    </location>
</feature>
<dbReference type="PANTHER" id="PTHR43047:SF72">
    <property type="entry name" value="OSMOSENSING HISTIDINE PROTEIN KINASE SLN1"/>
    <property type="match status" value="1"/>
</dbReference>
<sequence>MNNITIKKLGLLLLFLLTLLTQFFIYKIWSSDNYLQDNINQNAYSLLKPNKSLVFSNLATKNYLEAGNHFNEYIQYHKPISLKKYQLSLDSMTVYLDSLNYLNKTNKDFSVVINNKKQIELEVVSLKNQLETLINQKYDKDKSNINPDLSIKKFNYEKILSSITYDTIRKVTETKKKSFFGRIGNALKGKSDVDKQEVQSIIKMVFNNKEKSGTFEDQLRNTFVLTEKYYLNNFNRIKATYNSLKNKDQELLLINKNIQNKSQKLILAYSKSAQEASRNKFNQAIQDYSNENIRHKKSIFYLLILMSGATVILILYTIYTYINESKLEKAKATAEKNLDLKNQLIGMLSHEMRAPLNIISKYSEKIKNQNSNAELTKDINSLYFTSNSLQNTVNQILDFLKNENAKLKLFNTNVNLKKEIIPLLDTLQTISETKNITIVSNINKNVDTLVWADNIKIHQLFYNTIINAIKFTNKGTITVNVDLNKQINNYQLDVSVIDTGIGIPEEDLKKVFNKFYQSKSHQKQMSYGAGLGLNLCKSIVDLYNGNIDIKSKIGIGTEISFTLFLDKPNENQETFETKLKNQTKNSTIKAVIVDDDPVIIQIVKKLMTNIGFEIVTFGRGPEAKEYLKHNIVDLILTDIQIFDYSGIDLAKEIKALTNQNKNKPIIALSGDTYLDTVEINSFGFDEILIKPINKEELYQKLYNQLQNKP</sequence>
<dbReference type="InterPro" id="IPR005467">
    <property type="entry name" value="His_kinase_dom"/>
</dbReference>
<dbReference type="InterPro" id="IPR036890">
    <property type="entry name" value="HATPase_C_sf"/>
</dbReference>
<dbReference type="SUPFAM" id="SSF47384">
    <property type="entry name" value="Homodimeric domain of signal transducing histidine kinase"/>
    <property type="match status" value="1"/>
</dbReference>
<dbReference type="PATRIC" id="fig|29536.5.peg.507"/>
<proteinExistence type="predicted"/>
<dbReference type="PROSITE" id="PS50109">
    <property type="entry name" value="HIS_KIN"/>
    <property type="match status" value="1"/>
</dbReference>
<evidence type="ECO:0000256" key="3">
    <source>
        <dbReference type="ARBA" id="ARBA00022553"/>
    </source>
</evidence>
<dbReference type="Pfam" id="PF00072">
    <property type="entry name" value="Response_reg"/>
    <property type="match status" value="1"/>
</dbReference>
<evidence type="ECO:0000259" key="8">
    <source>
        <dbReference type="PROSITE" id="PS50109"/>
    </source>
</evidence>
<dbReference type="GO" id="GO:0000155">
    <property type="term" value="F:phosphorelay sensor kinase activity"/>
    <property type="evidence" value="ECO:0007669"/>
    <property type="project" value="InterPro"/>
</dbReference>
<accession>A0A199XTS1</accession>
<feature type="domain" description="Histidine kinase" evidence="8">
    <location>
        <begin position="347"/>
        <end position="567"/>
    </location>
</feature>
<keyword evidence="11" id="KW-1185">Reference proteome</keyword>
<dbReference type="SUPFAM" id="SSF52172">
    <property type="entry name" value="CheY-like"/>
    <property type="match status" value="1"/>
</dbReference>
<dbReference type="RefSeq" id="WP_082923197.1">
    <property type="nucleotide sequence ID" value="NZ_JMTM01000017.1"/>
</dbReference>
<dbReference type="EMBL" id="JMTM01000017">
    <property type="protein sequence ID" value="OAZ04636.1"/>
    <property type="molecule type" value="Genomic_DNA"/>
</dbReference>
<dbReference type="InterPro" id="IPR003661">
    <property type="entry name" value="HisK_dim/P_dom"/>
</dbReference>
<dbReference type="SMART" id="SM00387">
    <property type="entry name" value="HATPase_c"/>
    <property type="match status" value="1"/>
</dbReference>
<name>A0A199XTS1_9FLAO</name>
<dbReference type="InterPro" id="IPR001789">
    <property type="entry name" value="Sig_transdc_resp-reg_receiver"/>
</dbReference>
<feature type="modified residue" description="4-aspartylphosphate" evidence="6">
    <location>
        <position position="638"/>
    </location>
</feature>
<dbReference type="Gene3D" id="1.10.287.130">
    <property type="match status" value="1"/>
</dbReference>
<evidence type="ECO:0000313" key="11">
    <source>
        <dbReference type="Proteomes" id="UP000093807"/>
    </source>
</evidence>
<dbReference type="Pfam" id="PF00512">
    <property type="entry name" value="HisKA"/>
    <property type="match status" value="1"/>
</dbReference>
<comment type="catalytic activity">
    <reaction evidence="1">
        <text>ATP + protein L-histidine = ADP + protein N-phospho-L-histidine.</text>
        <dbReference type="EC" id="2.7.13.3"/>
    </reaction>
</comment>
<dbReference type="PANTHER" id="PTHR43047">
    <property type="entry name" value="TWO-COMPONENT HISTIDINE PROTEIN KINASE"/>
    <property type="match status" value="1"/>
</dbReference>
<dbReference type="Proteomes" id="UP000093807">
    <property type="component" value="Unassembled WGS sequence"/>
</dbReference>
<organism evidence="10 11">
    <name type="scientific">Flavobacterium succinicans</name>
    <dbReference type="NCBI Taxonomy" id="29536"/>
    <lineage>
        <taxon>Bacteria</taxon>
        <taxon>Pseudomonadati</taxon>
        <taxon>Bacteroidota</taxon>
        <taxon>Flavobacteriia</taxon>
        <taxon>Flavobacteriales</taxon>
        <taxon>Flavobacteriaceae</taxon>
        <taxon>Flavobacterium</taxon>
    </lineage>
</organism>